<reference evidence="3 4" key="1">
    <citation type="submission" date="2021-02" db="EMBL/GenBank/DDBJ databases">
        <title>Genome assembly of Pseudopithomyces chartarum.</title>
        <authorList>
            <person name="Jauregui R."/>
            <person name="Singh J."/>
            <person name="Voisey C."/>
        </authorList>
    </citation>
    <scope>NUCLEOTIDE SEQUENCE [LARGE SCALE GENOMIC DNA]</scope>
    <source>
        <strain evidence="3 4">AGR01</strain>
    </source>
</reference>
<dbReference type="InterPro" id="IPR011333">
    <property type="entry name" value="SKP1/BTB/POZ_sf"/>
</dbReference>
<dbReference type="Pfam" id="PF00651">
    <property type="entry name" value="BTB"/>
    <property type="match status" value="1"/>
</dbReference>
<dbReference type="CDD" id="cd18186">
    <property type="entry name" value="BTB_POZ_ZBTB_KLHL-like"/>
    <property type="match status" value="1"/>
</dbReference>
<dbReference type="PROSITE" id="PS50097">
    <property type="entry name" value="BTB"/>
    <property type="match status" value="1"/>
</dbReference>
<dbReference type="AlphaFoldDB" id="A0AAN6RI45"/>
<proteinExistence type="predicted"/>
<dbReference type="SUPFAM" id="SSF54695">
    <property type="entry name" value="POZ domain"/>
    <property type="match status" value="1"/>
</dbReference>
<evidence type="ECO:0000259" key="2">
    <source>
        <dbReference type="PROSITE" id="PS50097"/>
    </source>
</evidence>
<dbReference type="Proteomes" id="UP001280581">
    <property type="component" value="Unassembled WGS sequence"/>
</dbReference>
<dbReference type="InterPro" id="IPR000210">
    <property type="entry name" value="BTB/POZ_dom"/>
</dbReference>
<dbReference type="PANTHER" id="PTHR47843:SF5">
    <property type="entry name" value="BTB_POZ DOMAIN PROTEIN"/>
    <property type="match status" value="1"/>
</dbReference>
<evidence type="ECO:0000313" key="3">
    <source>
        <dbReference type="EMBL" id="KAK3208057.1"/>
    </source>
</evidence>
<dbReference type="PANTHER" id="PTHR47843">
    <property type="entry name" value="BTB DOMAIN-CONTAINING PROTEIN-RELATED"/>
    <property type="match status" value="1"/>
</dbReference>
<protein>
    <recommendedName>
        <fullName evidence="2">BTB domain-containing protein</fullName>
    </recommendedName>
</protein>
<accession>A0AAN6RI45</accession>
<evidence type="ECO:0000313" key="4">
    <source>
        <dbReference type="Proteomes" id="UP001280581"/>
    </source>
</evidence>
<sequence>MNVTQDGKAPTAWPLRSFNLGDFASVGDCMLKLDSGSSEFGLVYKFEGLVLYMAQFPKDDKPVYFHAARALACCYRLKCRKVCIRFPDYQIDLEFENPGDLQPFLFALKTHATKALMLYEVPMNVPYMREGFFIHKYPERYPCYPIAGNSAQNTMDTFASTMWKTGAHSDFIVKAGGQSFNVHKAIICTQSKFFENACKPDFWESKCGYIELTEDATTISVLLAELYGVGDTVTGSIFTKFSLETNLYKEKTAALLLKAFVAADKYNLDQIKSRLATSFIDRLPFIFEAVVLVDMANFIYNDCPEQDCGLRLTIVRYIQARLPLILCNDTAKDNLAQNYLVVTAVLGGFASMMKTGKLTIDAIFNAAPDMPQNASTDGSASGESEPHSGSTELPDTYI</sequence>
<comment type="caution">
    <text evidence="3">The sequence shown here is derived from an EMBL/GenBank/DDBJ whole genome shotgun (WGS) entry which is preliminary data.</text>
</comment>
<feature type="region of interest" description="Disordered" evidence="1">
    <location>
        <begin position="372"/>
        <end position="398"/>
    </location>
</feature>
<feature type="domain" description="BTB" evidence="2">
    <location>
        <begin position="169"/>
        <end position="227"/>
    </location>
</feature>
<name>A0AAN6RI45_9PLEO</name>
<organism evidence="3 4">
    <name type="scientific">Pseudopithomyces chartarum</name>
    <dbReference type="NCBI Taxonomy" id="1892770"/>
    <lineage>
        <taxon>Eukaryota</taxon>
        <taxon>Fungi</taxon>
        <taxon>Dikarya</taxon>
        <taxon>Ascomycota</taxon>
        <taxon>Pezizomycotina</taxon>
        <taxon>Dothideomycetes</taxon>
        <taxon>Pleosporomycetidae</taxon>
        <taxon>Pleosporales</taxon>
        <taxon>Massarineae</taxon>
        <taxon>Didymosphaeriaceae</taxon>
        <taxon>Pseudopithomyces</taxon>
    </lineage>
</organism>
<evidence type="ECO:0000256" key="1">
    <source>
        <dbReference type="SAM" id="MobiDB-lite"/>
    </source>
</evidence>
<dbReference type="Gene3D" id="3.30.710.10">
    <property type="entry name" value="Potassium Channel Kv1.1, Chain A"/>
    <property type="match status" value="1"/>
</dbReference>
<gene>
    <name evidence="3" type="ORF">GRF29_96g1264288</name>
</gene>
<dbReference type="EMBL" id="WVTA01000008">
    <property type="protein sequence ID" value="KAK3208057.1"/>
    <property type="molecule type" value="Genomic_DNA"/>
</dbReference>
<keyword evidence="4" id="KW-1185">Reference proteome</keyword>